<evidence type="ECO:0000313" key="3">
    <source>
        <dbReference type="EMBL" id="MPC74054.1"/>
    </source>
</evidence>
<protein>
    <submittedName>
        <fullName evidence="3">Uncharacterized protein</fullName>
    </submittedName>
</protein>
<keyword evidence="2" id="KW-0812">Transmembrane</keyword>
<dbReference type="AlphaFoldDB" id="A0A5B7HZY8"/>
<reference evidence="3 4" key="1">
    <citation type="submission" date="2019-05" db="EMBL/GenBank/DDBJ databases">
        <title>Another draft genome of Portunus trituberculatus and its Hox gene families provides insights of decapod evolution.</title>
        <authorList>
            <person name="Jeong J.-H."/>
            <person name="Song I."/>
            <person name="Kim S."/>
            <person name="Choi T."/>
            <person name="Kim D."/>
            <person name="Ryu S."/>
            <person name="Kim W."/>
        </authorList>
    </citation>
    <scope>NUCLEOTIDE SEQUENCE [LARGE SCALE GENOMIC DNA]</scope>
    <source>
        <tissue evidence="3">Muscle</tissue>
    </source>
</reference>
<evidence type="ECO:0000313" key="4">
    <source>
        <dbReference type="Proteomes" id="UP000324222"/>
    </source>
</evidence>
<feature type="region of interest" description="Disordered" evidence="1">
    <location>
        <begin position="1"/>
        <end position="29"/>
    </location>
</feature>
<keyword evidence="4" id="KW-1185">Reference proteome</keyword>
<feature type="transmembrane region" description="Helical" evidence="2">
    <location>
        <begin position="71"/>
        <end position="91"/>
    </location>
</feature>
<dbReference type="OrthoDB" id="6082634at2759"/>
<gene>
    <name evidence="3" type="ORF">E2C01_068399</name>
</gene>
<comment type="caution">
    <text evidence="3">The sequence shown here is derived from an EMBL/GenBank/DDBJ whole genome shotgun (WGS) entry which is preliminary data.</text>
</comment>
<sequence length="150" mass="17414">MEEDRLCEAGSHTNTQPSTIHLVPRNGPAAYPRREIRDCDGKQISSRRNSSTEIEARKNYLQKGHSTNRWFLVYSCYAWGLSLLVCLLAVARDFSTGLQNSFLPKPNFGQGRCWFSVRLNPFSTMTRFRINSAYYLVILYSFRFSCERLR</sequence>
<evidence type="ECO:0000256" key="1">
    <source>
        <dbReference type="SAM" id="MobiDB-lite"/>
    </source>
</evidence>
<name>A0A5B7HZY8_PORTR</name>
<dbReference type="EMBL" id="VSRR010038137">
    <property type="protein sequence ID" value="MPC74054.1"/>
    <property type="molecule type" value="Genomic_DNA"/>
</dbReference>
<evidence type="ECO:0000256" key="2">
    <source>
        <dbReference type="SAM" id="Phobius"/>
    </source>
</evidence>
<keyword evidence="2" id="KW-0472">Membrane</keyword>
<accession>A0A5B7HZY8</accession>
<organism evidence="3 4">
    <name type="scientific">Portunus trituberculatus</name>
    <name type="common">Swimming crab</name>
    <name type="synonym">Neptunus trituberculatus</name>
    <dbReference type="NCBI Taxonomy" id="210409"/>
    <lineage>
        <taxon>Eukaryota</taxon>
        <taxon>Metazoa</taxon>
        <taxon>Ecdysozoa</taxon>
        <taxon>Arthropoda</taxon>
        <taxon>Crustacea</taxon>
        <taxon>Multicrustacea</taxon>
        <taxon>Malacostraca</taxon>
        <taxon>Eumalacostraca</taxon>
        <taxon>Eucarida</taxon>
        <taxon>Decapoda</taxon>
        <taxon>Pleocyemata</taxon>
        <taxon>Brachyura</taxon>
        <taxon>Eubrachyura</taxon>
        <taxon>Portunoidea</taxon>
        <taxon>Portunidae</taxon>
        <taxon>Portuninae</taxon>
        <taxon>Portunus</taxon>
    </lineage>
</organism>
<keyword evidence="2" id="KW-1133">Transmembrane helix</keyword>
<dbReference type="Proteomes" id="UP000324222">
    <property type="component" value="Unassembled WGS sequence"/>
</dbReference>
<dbReference type="Gene3D" id="1.20.1070.10">
    <property type="entry name" value="Rhodopsin 7-helix transmembrane proteins"/>
    <property type="match status" value="1"/>
</dbReference>
<feature type="transmembrane region" description="Helical" evidence="2">
    <location>
        <begin position="128"/>
        <end position="146"/>
    </location>
</feature>
<proteinExistence type="predicted"/>